<organism evidence="3 4">
    <name type="scientific">Phaeobacter gallaeciensis</name>
    <dbReference type="NCBI Taxonomy" id="60890"/>
    <lineage>
        <taxon>Bacteria</taxon>
        <taxon>Pseudomonadati</taxon>
        <taxon>Pseudomonadota</taxon>
        <taxon>Alphaproteobacteria</taxon>
        <taxon>Rhodobacterales</taxon>
        <taxon>Roseobacteraceae</taxon>
        <taxon>Phaeobacter</taxon>
    </lineage>
</organism>
<feature type="domain" description="Amine oxidase" evidence="2">
    <location>
        <begin position="13"/>
        <end position="98"/>
    </location>
</feature>
<dbReference type="InterPro" id="IPR050703">
    <property type="entry name" value="Flavin_MAO"/>
</dbReference>
<dbReference type="Proteomes" id="UP001218364">
    <property type="component" value="Unassembled WGS sequence"/>
</dbReference>
<evidence type="ECO:0000313" key="4">
    <source>
        <dbReference type="Proteomes" id="UP001218364"/>
    </source>
</evidence>
<evidence type="ECO:0000259" key="2">
    <source>
        <dbReference type="Pfam" id="PF01593"/>
    </source>
</evidence>
<dbReference type="PANTHER" id="PTHR43563:SF1">
    <property type="entry name" value="AMINE OXIDASE [FLAVIN-CONTAINING] B"/>
    <property type="match status" value="1"/>
</dbReference>
<dbReference type="EMBL" id="JARCJK010000030">
    <property type="protein sequence ID" value="MDE4168226.1"/>
    <property type="molecule type" value="Genomic_DNA"/>
</dbReference>
<dbReference type="InterPro" id="IPR036188">
    <property type="entry name" value="FAD/NAD-bd_sf"/>
</dbReference>
<feature type="domain" description="Amine oxidase" evidence="2">
    <location>
        <begin position="107"/>
        <end position="360"/>
    </location>
</feature>
<dbReference type="RefSeq" id="WP_274840356.1">
    <property type="nucleotide sequence ID" value="NZ_JARCJF010000030.1"/>
</dbReference>
<name>A0ABD4XFX4_9RHOB</name>
<gene>
    <name evidence="3" type="ORF">PXK24_21340</name>
</gene>
<dbReference type="PANTHER" id="PTHR43563">
    <property type="entry name" value="AMINE OXIDASE"/>
    <property type="match status" value="1"/>
</dbReference>
<evidence type="ECO:0000313" key="3">
    <source>
        <dbReference type="EMBL" id="MDE4168226.1"/>
    </source>
</evidence>
<dbReference type="Pfam" id="PF01593">
    <property type="entry name" value="Amino_oxidase"/>
    <property type="match status" value="2"/>
</dbReference>
<evidence type="ECO:0000256" key="1">
    <source>
        <dbReference type="ARBA" id="ARBA00005995"/>
    </source>
</evidence>
<protein>
    <submittedName>
        <fullName evidence="3">FAD-dependent oxidoreductase</fullName>
    </submittedName>
</protein>
<dbReference type="GO" id="GO:0016491">
    <property type="term" value="F:oxidoreductase activity"/>
    <property type="evidence" value="ECO:0007669"/>
    <property type="project" value="UniProtKB-ARBA"/>
</dbReference>
<dbReference type="SUPFAM" id="SSF51905">
    <property type="entry name" value="FAD/NAD(P)-binding domain"/>
    <property type="match status" value="1"/>
</dbReference>
<reference evidence="3 4" key="1">
    <citation type="submission" date="2023-02" db="EMBL/GenBank/DDBJ databases">
        <title>Population genomics of bacteria associated with diatom.</title>
        <authorList>
            <person name="Xie J."/>
            <person name="Wang H."/>
        </authorList>
    </citation>
    <scope>NUCLEOTIDE SEQUENCE [LARGE SCALE GENOMIC DNA]</scope>
    <source>
        <strain evidence="3 4">PT47_8</strain>
    </source>
</reference>
<sequence>MTNTKVAILGAGLAGLNAARLLHRAGIDFILLEAGGRPGGRILSVDAAGAPAADGFDLGPSWFWPDRQRAIAGLVRELGLESFPQNAQGYVVFERMSREAPHRLSGLRDDQQSQRLAGGSAALVDALVKALPTDRLRYGAKVVAMTLTAGGVELSVRTGDVVKETLTAEQVIVALPPRLLAATIPLDPAPYDSVLHLWNSTPTWMAPHAKVFALYDRPFWREAGFSGTAQSLVGPMAEIHDATTCSGQAALFGFVGVGAGQRAAMGEEALKAACIQQFARIFGDDAANPRATLLKDWASDSLTATPADAAPTAHAAGQAREWIAGPWQARLAFAGSETSAIEAGFLSGAVEASVEAAKLVRQRLEGMLAG</sequence>
<dbReference type="SUPFAM" id="SSF54373">
    <property type="entry name" value="FAD-linked reductases, C-terminal domain"/>
    <property type="match status" value="1"/>
</dbReference>
<accession>A0ABD4XFX4</accession>
<dbReference type="Gene3D" id="3.50.50.60">
    <property type="entry name" value="FAD/NAD(P)-binding domain"/>
    <property type="match status" value="2"/>
</dbReference>
<dbReference type="InterPro" id="IPR002937">
    <property type="entry name" value="Amino_oxidase"/>
</dbReference>
<comment type="similarity">
    <text evidence="1">Belongs to the flavin monoamine oxidase family.</text>
</comment>
<comment type="caution">
    <text evidence="3">The sequence shown here is derived from an EMBL/GenBank/DDBJ whole genome shotgun (WGS) entry which is preliminary data.</text>
</comment>
<proteinExistence type="inferred from homology"/>
<dbReference type="AlphaFoldDB" id="A0ABD4XFX4"/>